<feature type="compositionally biased region" description="Low complexity" evidence="3">
    <location>
        <begin position="592"/>
        <end position="606"/>
    </location>
</feature>
<evidence type="ECO:0000256" key="1">
    <source>
        <dbReference type="ARBA" id="ARBA00023054"/>
    </source>
</evidence>
<feature type="compositionally biased region" description="Basic and acidic residues" evidence="3">
    <location>
        <begin position="607"/>
        <end position="619"/>
    </location>
</feature>
<keyword evidence="1 2" id="KW-0175">Coiled coil</keyword>
<dbReference type="InterPro" id="IPR051655">
    <property type="entry name" value="FAM161"/>
</dbReference>
<feature type="region of interest" description="Disordered" evidence="3">
    <location>
        <begin position="582"/>
        <end position="677"/>
    </location>
</feature>
<organism evidence="4 5">
    <name type="scientific">Setaria digitata</name>
    <dbReference type="NCBI Taxonomy" id="48799"/>
    <lineage>
        <taxon>Eukaryota</taxon>
        <taxon>Metazoa</taxon>
        <taxon>Ecdysozoa</taxon>
        <taxon>Nematoda</taxon>
        <taxon>Chromadorea</taxon>
        <taxon>Rhabditida</taxon>
        <taxon>Spirurina</taxon>
        <taxon>Spiruromorpha</taxon>
        <taxon>Filarioidea</taxon>
        <taxon>Setariidae</taxon>
        <taxon>Setaria</taxon>
    </lineage>
</organism>
<name>A0A915PJE5_9BILA</name>
<feature type="compositionally biased region" description="Polar residues" evidence="3">
    <location>
        <begin position="666"/>
        <end position="677"/>
    </location>
</feature>
<evidence type="ECO:0000313" key="5">
    <source>
        <dbReference type="WBParaSite" id="sdigi.contig132.g4983.t1"/>
    </source>
</evidence>
<accession>A0A915PJE5</accession>
<keyword evidence="4" id="KW-1185">Reference proteome</keyword>
<dbReference type="GO" id="GO:0005856">
    <property type="term" value="C:cytoskeleton"/>
    <property type="evidence" value="ECO:0007669"/>
    <property type="project" value="UniProtKB-ARBA"/>
</dbReference>
<feature type="coiled-coil region" evidence="2">
    <location>
        <begin position="489"/>
        <end position="516"/>
    </location>
</feature>
<protein>
    <submittedName>
        <fullName evidence="5">Uncharacterized protein</fullName>
    </submittedName>
</protein>
<proteinExistence type="predicted"/>
<dbReference type="Proteomes" id="UP000887581">
    <property type="component" value="Unplaced"/>
</dbReference>
<dbReference type="PANTHER" id="PTHR21501">
    <property type="entry name" value="PROTEIN FAM-161"/>
    <property type="match status" value="1"/>
</dbReference>
<dbReference type="AlphaFoldDB" id="A0A915PJE5"/>
<dbReference type="GO" id="GO:0044782">
    <property type="term" value="P:cilium organization"/>
    <property type="evidence" value="ECO:0007669"/>
    <property type="project" value="TreeGrafter"/>
</dbReference>
<dbReference type="WBParaSite" id="sdigi.contig132.g4983.t1">
    <property type="protein sequence ID" value="sdigi.contig132.g4983.t1"/>
    <property type="gene ID" value="sdigi.contig132.g4983"/>
</dbReference>
<dbReference type="GO" id="GO:0005929">
    <property type="term" value="C:cilium"/>
    <property type="evidence" value="ECO:0007669"/>
    <property type="project" value="TreeGrafter"/>
</dbReference>
<dbReference type="PANTHER" id="PTHR21501:SF1">
    <property type="entry name" value="PROTEIN FAM-161"/>
    <property type="match status" value="1"/>
</dbReference>
<evidence type="ECO:0000256" key="3">
    <source>
        <dbReference type="SAM" id="MobiDB-lite"/>
    </source>
</evidence>
<evidence type="ECO:0000313" key="4">
    <source>
        <dbReference type="Proteomes" id="UP000887581"/>
    </source>
</evidence>
<evidence type="ECO:0000256" key="2">
    <source>
        <dbReference type="SAM" id="Coils"/>
    </source>
</evidence>
<feature type="compositionally biased region" description="Polar residues" evidence="3">
    <location>
        <begin position="582"/>
        <end position="591"/>
    </location>
</feature>
<sequence>MEEMKRALDATDQFLDVALQDENRLRDPTFMMHLMEIRQKHKKTFAVIKEMYDLSSSKDATSANISHSFIGQQDSGLLLHLTDSKIHQNGAKNSWSDNDNRKQSHSLQSLIRTQKHSWCEEQKFEYTEKWIPKADVSATAIQGSYLRNKARKVPRSTYEPRYQQLCEKEEKVPSSNSCFPFQVIIEKKTKFWLAREARHQRAVEMLKKMRLSRVGTRFEPENFHLRRCISAEAPDWNKREVFKARDVPLSVYVSPYKDEIQACKRARRKTERAAQLIRTSRAPSGLELNNKCENITQYQCNKLIDYINASWIDGYRSTRRDQRYNITFDTENIALLGSQSIIIVILESYVNHILLRSFQIPNFKKLHEQLLDKLEKAAAKRPVTVVTPFYFQTDERTINHKCNHEIPLPKIHRRSHSMSNLREYNGPGIRLNHASLLRNEANRIRAQKLETEQNFSQKFWELMKKRGELARIKLKQRFSTEVTTVYDVQRRLKEKKTKEQERAVQYRNELEEMKRRVNTRALIVEQQEMLIKMQRFERKYKETIRAAKSNTRKVCIQREYSNSRKEEVITTSSDQQSMAISELNQDSNEMQTSKTETRSSSSYVSDSDGKDKESEHPNECDTDGDSSNDDIVDGDRYDDDESDDDEEDDDNEESENESNAIDDTSKFGTNSESSMCS</sequence>
<reference evidence="5" key="1">
    <citation type="submission" date="2022-11" db="UniProtKB">
        <authorList>
            <consortium name="WormBaseParasite"/>
        </authorList>
    </citation>
    <scope>IDENTIFICATION</scope>
</reference>
<feature type="compositionally biased region" description="Acidic residues" evidence="3">
    <location>
        <begin position="620"/>
        <end position="656"/>
    </location>
</feature>